<keyword evidence="1" id="KW-0175">Coiled coil</keyword>
<name>A0AAD1T293_PELCU</name>
<evidence type="ECO:0000313" key="3">
    <source>
        <dbReference type="Proteomes" id="UP001295444"/>
    </source>
</evidence>
<gene>
    <name evidence="2" type="ORF">PECUL_23A015225</name>
</gene>
<protein>
    <submittedName>
        <fullName evidence="2">Uncharacterized protein</fullName>
    </submittedName>
</protein>
<accession>A0AAD1T293</accession>
<sequence>MGRGDVLNSNGLLNSDEFAFKMKRKLQDLHKDIQADVSSLTSELIQTINDLGDRTIELQNKMDDMTDSQNLMREKQKEPCNVAVSLEQKFADLQDKKRRNNTRIKMKPGKIPPVELEVLERAPTDFDMANMVIDRIHTLPKRRYAPATVSKDITDMYELLHT</sequence>
<feature type="coiled-coil region" evidence="1">
    <location>
        <begin position="23"/>
        <end position="78"/>
    </location>
</feature>
<evidence type="ECO:0000313" key="2">
    <source>
        <dbReference type="EMBL" id="CAH2316210.1"/>
    </source>
</evidence>
<organism evidence="2 3">
    <name type="scientific">Pelobates cultripes</name>
    <name type="common">Western spadefoot toad</name>
    <dbReference type="NCBI Taxonomy" id="61616"/>
    <lineage>
        <taxon>Eukaryota</taxon>
        <taxon>Metazoa</taxon>
        <taxon>Chordata</taxon>
        <taxon>Craniata</taxon>
        <taxon>Vertebrata</taxon>
        <taxon>Euteleostomi</taxon>
        <taxon>Amphibia</taxon>
        <taxon>Batrachia</taxon>
        <taxon>Anura</taxon>
        <taxon>Pelobatoidea</taxon>
        <taxon>Pelobatidae</taxon>
        <taxon>Pelobates</taxon>
    </lineage>
</organism>
<proteinExistence type="predicted"/>
<keyword evidence="3" id="KW-1185">Reference proteome</keyword>
<evidence type="ECO:0000256" key="1">
    <source>
        <dbReference type="SAM" id="Coils"/>
    </source>
</evidence>
<dbReference type="AlphaFoldDB" id="A0AAD1T293"/>
<dbReference type="EMBL" id="OW240920">
    <property type="protein sequence ID" value="CAH2316210.1"/>
    <property type="molecule type" value="Genomic_DNA"/>
</dbReference>
<dbReference type="Proteomes" id="UP001295444">
    <property type="component" value="Chromosome 09"/>
</dbReference>
<reference evidence="2" key="1">
    <citation type="submission" date="2022-03" db="EMBL/GenBank/DDBJ databases">
        <authorList>
            <person name="Alioto T."/>
            <person name="Alioto T."/>
            <person name="Gomez Garrido J."/>
        </authorList>
    </citation>
    <scope>NUCLEOTIDE SEQUENCE</scope>
</reference>